<dbReference type="EMBL" id="LKET01000011">
    <property type="protein sequence ID" value="KPU46280.1"/>
    <property type="molecule type" value="Genomic_DNA"/>
</dbReference>
<dbReference type="InterPro" id="IPR048068">
    <property type="entry name" value="LarA-like"/>
</dbReference>
<dbReference type="STRING" id="36849.OXPF_01250"/>
<proteinExistence type="predicted"/>
<dbReference type="InterPro" id="IPR047926">
    <property type="entry name" value="Ni_dep_LarA"/>
</dbReference>
<dbReference type="Proteomes" id="UP000050326">
    <property type="component" value="Unassembled WGS sequence"/>
</dbReference>
<dbReference type="PANTHER" id="PTHR33171">
    <property type="entry name" value="LAR_N DOMAIN-CONTAINING PROTEIN"/>
    <property type="match status" value="1"/>
</dbReference>
<comment type="caution">
    <text evidence="3">The sequence shown here is derived from an EMBL/GenBank/DDBJ whole genome shotgun (WGS) entry which is preliminary data.</text>
</comment>
<dbReference type="AlphaFoldDB" id="A0A0N8NU04"/>
<evidence type="ECO:0000313" key="3">
    <source>
        <dbReference type="EMBL" id="KPU46280.1"/>
    </source>
</evidence>
<dbReference type="RefSeq" id="WP_054873287.1">
    <property type="nucleotide sequence ID" value="NZ_LKET01000011.1"/>
</dbReference>
<keyword evidence="4" id="KW-1185">Reference proteome</keyword>
<accession>A0A0N8NU04</accession>
<protein>
    <submittedName>
        <fullName evidence="3">Uncharacterized protein</fullName>
    </submittedName>
</protein>
<name>A0A0N8NU04_9CLOT</name>
<reference evidence="3 4" key="1">
    <citation type="submission" date="2015-09" db="EMBL/GenBank/DDBJ databases">
        <title>Genome sequence of Oxobacter pfennigii DSM 3222.</title>
        <authorList>
            <person name="Poehlein A."/>
            <person name="Bengelsdorf F.R."/>
            <person name="Schiel-Bengelsdorf B."/>
            <person name="Duerre P."/>
            <person name="Daniel R."/>
        </authorList>
    </citation>
    <scope>NUCLEOTIDE SEQUENCE [LARGE SCALE GENOMIC DNA]</scope>
    <source>
        <strain evidence="3 4">DSM 3222</strain>
    </source>
</reference>
<dbReference type="InterPro" id="IPR048520">
    <property type="entry name" value="LarA_C"/>
</dbReference>
<evidence type="ECO:0000259" key="1">
    <source>
        <dbReference type="Pfam" id="PF09861"/>
    </source>
</evidence>
<sequence>MNMHYDLKYGKESISLTLDDEAILYTLLPKKAVPIKDLREELFSLLDNPTASSPFDEIFKPGDKIVIVISDITRAVGTAKFLPLIVERLNSLGIKDDDLIILVATGTHRHQTTSEINTLIGSDLIKRIEVKVHNCDEDLIYIGTTSFGTRVEVNKLVTEKKVILTGGITHHLMAGYGGGRKSILPGVSGRKTIEQNHLHALDDTSQRSNPKIGSGVTVDNPINLDMIEACQMVNPDFLINSIVDNEGNILKFEAGHWQKGWEKGCRAIDEIFGVEIEEKADLVIASCGGYPKDISLYQGVKTLFNASLAVKPGGTILMLAECCEGGGAPDYFDWINPLKQGRLDPALREGFTIPGYIFYATVETAQKFNIVLLSSINPETVKPMGIKGAATLNDALSLANLGGGNKKINKKIIVIPQGGATIPIYK</sequence>
<dbReference type="Pfam" id="PF09861">
    <property type="entry name" value="Lar_N"/>
    <property type="match status" value="1"/>
</dbReference>
<feature type="domain" description="LarA-like N-terminal" evidence="1">
    <location>
        <begin position="9"/>
        <end position="206"/>
    </location>
</feature>
<dbReference type="InterPro" id="IPR043166">
    <property type="entry name" value="LarA-like_C"/>
</dbReference>
<dbReference type="Gene3D" id="3.90.226.30">
    <property type="match status" value="1"/>
</dbReference>
<gene>
    <name evidence="3" type="ORF">OXPF_01250</name>
</gene>
<dbReference type="InterPro" id="IPR018657">
    <property type="entry name" value="LarA-like_N"/>
</dbReference>
<dbReference type="Pfam" id="PF21113">
    <property type="entry name" value="LarA_C"/>
    <property type="match status" value="1"/>
</dbReference>
<dbReference type="PATRIC" id="fig|36849.3.peg.142"/>
<dbReference type="OrthoDB" id="9770545at2"/>
<feature type="domain" description="Lactate racemase C-terminal" evidence="2">
    <location>
        <begin position="278"/>
        <end position="420"/>
    </location>
</feature>
<organism evidence="3 4">
    <name type="scientific">Oxobacter pfennigii</name>
    <dbReference type="NCBI Taxonomy" id="36849"/>
    <lineage>
        <taxon>Bacteria</taxon>
        <taxon>Bacillati</taxon>
        <taxon>Bacillota</taxon>
        <taxon>Clostridia</taxon>
        <taxon>Eubacteriales</taxon>
        <taxon>Clostridiaceae</taxon>
        <taxon>Oxobacter</taxon>
    </lineage>
</organism>
<dbReference type="GO" id="GO:0050043">
    <property type="term" value="F:lactate racemase activity"/>
    <property type="evidence" value="ECO:0007669"/>
    <property type="project" value="InterPro"/>
</dbReference>
<dbReference type="Gene3D" id="3.40.50.11440">
    <property type="match status" value="1"/>
</dbReference>
<dbReference type="NCBIfam" id="NF033504">
    <property type="entry name" value="Ni_dep_LarA"/>
    <property type="match status" value="1"/>
</dbReference>
<evidence type="ECO:0000259" key="2">
    <source>
        <dbReference type="Pfam" id="PF21113"/>
    </source>
</evidence>
<dbReference type="PANTHER" id="PTHR33171:SF17">
    <property type="entry name" value="LARA-LIKE N-TERMINAL DOMAIN-CONTAINING PROTEIN"/>
    <property type="match status" value="1"/>
</dbReference>
<evidence type="ECO:0000313" key="4">
    <source>
        <dbReference type="Proteomes" id="UP000050326"/>
    </source>
</evidence>